<feature type="domain" description="UspA" evidence="1">
    <location>
        <begin position="16"/>
        <end position="166"/>
    </location>
</feature>
<keyword evidence="3" id="KW-1185">Reference proteome</keyword>
<reference evidence="2 3" key="1">
    <citation type="journal article" date="2024" name="Nat. Commun.">
        <title>Phylogenomics reveals the evolutionary origins of lichenization in chlorophyte algae.</title>
        <authorList>
            <person name="Puginier C."/>
            <person name="Libourel C."/>
            <person name="Otte J."/>
            <person name="Skaloud P."/>
            <person name="Haon M."/>
            <person name="Grisel S."/>
            <person name="Petersen M."/>
            <person name="Berrin J.G."/>
            <person name="Delaux P.M."/>
            <person name="Dal Grande F."/>
            <person name="Keller J."/>
        </authorList>
    </citation>
    <scope>NUCLEOTIDE SEQUENCE [LARGE SCALE GENOMIC DNA]</scope>
    <source>
        <strain evidence="2 3">SAG 216-7</strain>
    </source>
</reference>
<evidence type="ECO:0000313" key="3">
    <source>
        <dbReference type="Proteomes" id="UP001491310"/>
    </source>
</evidence>
<dbReference type="Pfam" id="PF00582">
    <property type="entry name" value="Usp"/>
    <property type="match status" value="1"/>
</dbReference>
<comment type="caution">
    <text evidence="2">The sequence shown here is derived from an EMBL/GenBank/DDBJ whole genome shotgun (WGS) entry which is preliminary data.</text>
</comment>
<dbReference type="Proteomes" id="UP001491310">
    <property type="component" value="Unassembled WGS sequence"/>
</dbReference>
<sequence length="173" mass="19048">MDSPAPPDPTVLSGHRNIVLALDNTEECEKVLRWARAYHKDGDIFHITHVAKLLGHQDEVFHGPVGTSIKFHEKSLDEAKKDIDLRKAWFRERVKSLADLKNVTCLPYFYIEDTSASTTGAAKIIEDLADKVHADCIVAAKSNKTAWQKFTVGSTAGALLGTSHSVVLRGCLP</sequence>
<evidence type="ECO:0000313" key="2">
    <source>
        <dbReference type="EMBL" id="KAK9915138.1"/>
    </source>
</evidence>
<dbReference type="SUPFAM" id="SSF52402">
    <property type="entry name" value="Adenine nucleotide alpha hydrolases-like"/>
    <property type="match status" value="1"/>
</dbReference>
<dbReference type="InterPro" id="IPR006016">
    <property type="entry name" value="UspA"/>
</dbReference>
<name>A0ABR2YTS0_9CHLO</name>
<dbReference type="EMBL" id="JALJOT010000005">
    <property type="protein sequence ID" value="KAK9915138.1"/>
    <property type="molecule type" value="Genomic_DNA"/>
</dbReference>
<gene>
    <name evidence="2" type="ORF">WJX75_005226</name>
</gene>
<accession>A0ABR2YTS0</accession>
<evidence type="ECO:0000259" key="1">
    <source>
        <dbReference type="Pfam" id="PF00582"/>
    </source>
</evidence>
<organism evidence="2 3">
    <name type="scientific">Coccomyxa subellipsoidea</name>
    <dbReference type="NCBI Taxonomy" id="248742"/>
    <lineage>
        <taxon>Eukaryota</taxon>
        <taxon>Viridiplantae</taxon>
        <taxon>Chlorophyta</taxon>
        <taxon>core chlorophytes</taxon>
        <taxon>Trebouxiophyceae</taxon>
        <taxon>Trebouxiophyceae incertae sedis</taxon>
        <taxon>Coccomyxaceae</taxon>
        <taxon>Coccomyxa</taxon>
    </lineage>
</organism>
<dbReference type="Gene3D" id="3.40.50.620">
    <property type="entry name" value="HUPs"/>
    <property type="match status" value="1"/>
</dbReference>
<dbReference type="InterPro" id="IPR014729">
    <property type="entry name" value="Rossmann-like_a/b/a_fold"/>
</dbReference>
<protein>
    <recommendedName>
        <fullName evidence="1">UspA domain-containing protein</fullName>
    </recommendedName>
</protein>
<proteinExistence type="predicted"/>